<dbReference type="Gene3D" id="1.25.40.10">
    <property type="entry name" value="Tetratricopeptide repeat domain"/>
    <property type="match status" value="6"/>
</dbReference>
<evidence type="ECO:0000313" key="4">
    <source>
        <dbReference type="EMBL" id="GAV89395.1"/>
    </source>
</evidence>
<dbReference type="FunFam" id="1.25.40.10:FF:000361">
    <property type="entry name" value="Pentatricopeptide repeat-containing protein chloroplastic"/>
    <property type="match status" value="1"/>
</dbReference>
<dbReference type="Pfam" id="PF20431">
    <property type="entry name" value="E_motif"/>
    <property type="match status" value="1"/>
</dbReference>
<comment type="similarity">
    <text evidence="2">Belongs to the PPR family. PCMP-E subfamily.</text>
</comment>
<keyword evidence="1" id="KW-0677">Repeat</keyword>
<protein>
    <submittedName>
        <fullName evidence="4">PPR domain-containing protein/PPR_2 domain-containing protein/PPR_3 domain-containing protein</fullName>
    </submittedName>
</protein>
<dbReference type="InParanoid" id="A0A1Q3DAD4"/>
<proteinExistence type="inferred from homology"/>
<evidence type="ECO:0000313" key="5">
    <source>
        <dbReference type="Proteomes" id="UP000187406"/>
    </source>
</evidence>
<comment type="caution">
    <text evidence="4">The sequence shown here is derived from an EMBL/GenBank/DDBJ whole genome shotgun (WGS) entry which is preliminary data.</text>
</comment>
<dbReference type="GO" id="GO:0003723">
    <property type="term" value="F:RNA binding"/>
    <property type="evidence" value="ECO:0007669"/>
    <property type="project" value="InterPro"/>
</dbReference>
<dbReference type="Pfam" id="PF13041">
    <property type="entry name" value="PPR_2"/>
    <property type="match status" value="2"/>
</dbReference>
<feature type="non-terminal residue" evidence="4">
    <location>
        <position position="833"/>
    </location>
</feature>
<sequence length="833" mass="92530">KHDYQVLAALLKSCAALSAVKLGKAFHSFVVKLGHLHCQSVSKALLNMYAKCGALNDCQKLFGQMGKSDSVTWNIVLSGFSGLKGNDANVMGLFNAMRVANHPKPSCVTIAIILPVCARLGDLDAGKIVHSYVIKYGLETHTLVGNAFISMYVKCGLVCDDAYAAFNSINHKDVVSWNAIIAGFSEIKLMDSAFSLFRWMLKGPIEPIIATIANILPVCASLDKNVGYCFGKEIHCYVLRRTELELYLSISNALVSFYLRVGQMEEAESLFRRIKSRDLVSWNALIAGFASNGEWFKALDLFHELLSQDMTGPNSVTFISVLTACAQLQNLQVGEQIHGHVVRHPCLCDTAVWNALVNFYVKSNNIEAAYRTFLLISSRDLISWNSMLNGFAESRYFTHFFDILHWMIREGHRPDSITMLSIVHFCVAVSSVEMVKETHGFSIKASLLVGDFEPTIGNAILDAYAKCGNVDYASRTFQSLLGKKNLVKFNSIISGYHYCGSHDDAFKIFNDRSAMDITTWNLMIRVYAENDRQCEALSLFHELQAGGIKPDAVIIMSLLPVCTQMASVHLLRQCHGYVTRACFNDIRLNAALLDTYAKCGSIASAYKLFHSNHHKDLVMFTAMIGGYAMHGMGEEALKVFFHMIELGVKPDHVILTAVLSACSHAGLVDEGLKIFHLVEKVLKIIPTMEQYACVVDLLARAGRITDAYSFVTGMPIEANANVWGTLLGACRTHREVEFGRVVADRLFEIEANNLGNYVLMSNVYAADARWDAVVELRKLMRTRDLKKPAGCSWIEVETQRNIFVAGDSSHPQRSIIYSTLSVLDQQIKESSNL</sequence>
<dbReference type="GO" id="GO:0009451">
    <property type="term" value="P:RNA modification"/>
    <property type="evidence" value="ECO:0007669"/>
    <property type="project" value="InterPro"/>
</dbReference>
<dbReference type="InterPro" id="IPR046960">
    <property type="entry name" value="PPR_At4g14850-like_plant"/>
</dbReference>
<dbReference type="FunFam" id="1.25.40.10:FF:000412">
    <property type="entry name" value="Putative pentatricopeptide repeat-containing protein"/>
    <property type="match status" value="1"/>
</dbReference>
<dbReference type="InterPro" id="IPR046848">
    <property type="entry name" value="E_motif"/>
</dbReference>
<dbReference type="InterPro" id="IPR002885">
    <property type="entry name" value="PPR_rpt"/>
</dbReference>
<feature type="repeat" description="PPR" evidence="3">
    <location>
        <begin position="278"/>
        <end position="312"/>
    </location>
</feature>
<dbReference type="PANTHER" id="PTHR47926:SF481">
    <property type="entry name" value="TETRATRICOPEPTIDE-LIKE HELICAL DOMAIN SUPERFAMILY"/>
    <property type="match status" value="1"/>
</dbReference>
<dbReference type="InterPro" id="IPR011990">
    <property type="entry name" value="TPR-like_helical_dom_sf"/>
</dbReference>
<dbReference type="NCBIfam" id="TIGR00756">
    <property type="entry name" value="PPR"/>
    <property type="match status" value="5"/>
</dbReference>
<feature type="repeat" description="PPR" evidence="3">
    <location>
        <begin position="173"/>
        <end position="207"/>
    </location>
</feature>
<dbReference type="PROSITE" id="PS51375">
    <property type="entry name" value="PPR"/>
    <property type="match status" value="5"/>
</dbReference>
<organism evidence="4 5">
    <name type="scientific">Cephalotus follicularis</name>
    <name type="common">Albany pitcher plant</name>
    <dbReference type="NCBI Taxonomy" id="3775"/>
    <lineage>
        <taxon>Eukaryota</taxon>
        <taxon>Viridiplantae</taxon>
        <taxon>Streptophyta</taxon>
        <taxon>Embryophyta</taxon>
        <taxon>Tracheophyta</taxon>
        <taxon>Spermatophyta</taxon>
        <taxon>Magnoliopsida</taxon>
        <taxon>eudicotyledons</taxon>
        <taxon>Gunneridae</taxon>
        <taxon>Pentapetalae</taxon>
        <taxon>rosids</taxon>
        <taxon>fabids</taxon>
        <taxon>Oxalidales</taxon>
        <taxon>Cephalotaceae</taxon>
        <taxon>Cephalotus</taxon>
    </lineage>
</organism>
<dbReference type="AlphaFoldDB" id="A0A1Q3DAD4"/>
<name>A0A1Q3DAD4_CEPFO</name>
<dbReference type="Pfam" id="PF01535">
    <property type="entry name" value="PPR"/>
    <property type="match status" value="8"/>
</dbReference>
<gene>
    <name evidence="4" type="ORF">CFOL_v3_32810</name>
</gene>
<dbReference type="Proteomes" id="UP000187406">
    <property type="component" value="Unassembled WGS sequence"/>
</dbReference>
<dbReference type="PANTHER" id="PTHR47926">
    <property type="entry name" value="PENTATRICOPEPTIDE REPEAT-CONTAINING PROTEIN"/>
    <property type="match status" value="1"/>
</dbReference>
<accession>A0A1Q3DAD4</accession>
<feature type="repeat" description="PPR" evidence="3">
    <location>
        <begin position="616"/>
        <end position="650"/>
    </location>
</feature>
<evidence type="ECO:0000256" key="1">
    <source>
        <dbReference type="ARBA" id="ARBA00022737"/>
    </source>
</evidence>
<dbReference type="FunFam" id="1.25.40.10:FF:000090">
    <property type="entry name" value="Pentatricopeptide repeat-containing protein, chloroplastic"/>
    <property type="match status" value="1"/>
</dbReference>
<evidence type="ECO:0000256" key="2">
    <source>
        <dbReference type="ARBA" id="ARBA00061659"/>
    </source>
</evidence>
<keyword evidence="5" id="KW-1185">Reference proteome</keyword>
<dbReference type="OrthoDB" id="1904892at2759"/>
<feature type="repeat" description="PPR" evidence="3">
    <location>
        <begin position="380"/>
        <end position="414"/>
    </location>
</feature>
<dbReference type="FunCoup" id="A0A1Q3DAD4">
    <property type="interactions" value="462"/>
</dbReference>
<evidence type="ECO:0000256" key="3">
    <source>
        <dbReference type="PROSITE-ProRule" id="PRU00708"/>
    </source>
</evidence>
<feature type="repeat" description="PPR" evidence="3">
    <location>
        <begin position="516"/>
        <end position="550"/>
    </location>
</feature>
<reference evidence="5" key="1">
    <citation type="submission" date="2016-04" db="EMBL/GenBank/DDBJ databases">
        <title>Cephalotus genome sequencing.</title>
        <authorList>
            <person name="Fukushima K."/>
            <person name="Hasebe M."/>
            <person name="Fang X."/>
        </authorList>
    </citation>
    <scope>NUCLEOTIDE SEQUENCE [LARGE SCALE GENOMIC DNA]</scope>
    <source>
        <strain evidence="5">cv. St1</strain>
    </source>
</reference>
<feature type="non-terminal residue" evidence="4">
    <location>
        <position position="1"/>
    </location>
</feature>
<dbReference type="EMBL" id="BDDD01005469">
    <property type="protein sequence ID" value="GAV89395.1"/>
    <property type="molecule type" value="Genomic_DNA"/>
</dbReference>